<name>G6E809_9SPHN</name>
<evidence type="ECO:0000313" key="2">
    <source>
        <dbReference type="Proteomes" id="UP000004030"/>
    </source>
</evidence>
<reference evidence="1 2" key="1">
    <citation type="journal article" date="2012" name="J. Bacteriol.">
        <title>Genome sequence of benzo(a)pyrene-degrading bacterium Novosphingobium pentaromativorans US6-1.</title>
        <authorList>
            <person name="Luo Y.R."/>
            <person name="Kang S.G."/>
            <person name="Kim S.J."/>
            <person name="Kim M.R."/>
            <person name="Li N."/>
            <person name="Lee J.H."/>
            <person name="Kwon K.K."/>
        </authorList>
    </citation>
    <scope>NUCLEOTIDE SEQUENCE [LARGE SCALE GENOMIC DNA]</scope>
    <source>
        <strain evidence="1 2">US6-1</strain>
    </source>
</reference>
<dbReference type="InterPro" id="IPR011008">
    <property type="entry name" value="Dimeric_a/b-barrel"/>
</dbReference>
<comment type="caution">
    <text evidence="1">The sequence shown here is derived from an EMBL/GenBank/DDBJ whole genome shotgun (WGS) entry which is preliminary data.</text>
</comment>
<dbReference type="SUPFAM" id="SSF54909">
    <property type="entry name" value="Dimeric alpha+beta barrel"/>
    <property type="match status" value="1"/>
</dbReference>
<dbReference type="Gene3D" id="3.30.70.100">
    <property type="match status" value="1"/>
</dbReference>
<dbReference type="Proteomes" id="UP000004030">
    <property type="component" value="Unassembled WGS sequence"/>
</dbReference>
<evidence type="ECO:0008006" key="3">
    <source>
        <dbReference type="Google" id="ProtNLM"/>
    </source>
</evidence>
<organism evidence="1 2">
    <name type="scientific">Novosphingobium pentaromativorans US6-1</name>
    <dbReference type="NCBI Taxonomy" id="1088721"/>
    <lineage>
        <taxon>Bacteria</taxon>
        <taxon>Pseudomonadati</taxon>
        <taxon>Pseudomonadota</taxon>
        <taxon>Alphaproteobacteria</taxon>
        <taxon>Sphingomonadales</taxon>
        <taxon>Sphingomonadaceae</taxon>
        <taxon>Novosphingobium</taxon>
    </lineage>
</organism>
<protein>
    <recommendedName>
        <fullName evidence="3">EthD domain-containing protein</fullName>
    </recommendedName>
</protein>
<sequence length="100" mass="11278">MIALNGPTTGEGDEAEYNRWYNQEHKPDLESVDGTVSVRRFKTVWQNRIDKPYISVTEIEADSPEQIMAEMGKKAAQFSDKIDRTTSIALLGVELDTSIE</sequence>
<dbReference type="EMBL" id="AGFM01000007">
    <property type="protein sequence ID" value="EHJ62652.1"/>
    <property type="molecule type" value="Genomic_DNA"/>
</dbReference>
<proteinExistence type="predicted"/>
<accession>G6E809</accession>
<keyword evidence="2" id="KW-1185">Reference proteome</keyword>
<dbReference type="AlphaFoldDB" id="G6E809"/>
<dbReference type="PATRIC" id="fig|1088721.3.peg.472"/>
<evidence type="ECO:0000313" key="1">
    <source>
        <dbReference type="EMBL" id="EHJ62652.1"/>
    </source>
</evidence>
<gene>
    <name evidence="1" type="ORF">NSU_0480</name>
</gene>
<dbReference type="eggNOG" id="ENOG5031400">
    <property type="taxonomic scope" value="Bacteria"/>
</dbReference>